<dbReference type="PATRIC" id="fig|582680.6.peg.1788"/>
<keyword evidence="4" id="KW-1185">Reference proteome</keyword>
<dbReference type="Proteomes" id="UP000033740">
    <property type="component" value="Unassembled WGS sequence"/>
</dbReference>
<evidence type="ECO:0000256" key="1">
    <source>
        <dbReference type="SAM" id="MobiDB-lite"/>
    </source>
</evidence>
<dbReference type="InterPro" id="IPR050491">
    <property type="entry name" value="AmpC-like"/>
</dbReference>
<dbReference type="GO" id="GO:0009002">
    <property type="term" value="F:serine-type D-Ala-D-Ala carboxypeptidase activity"/>
    <property type="evidence" value="ECO:0007669"/>
    <property type="project" value="UniProtKB-EC"/>
</dbReference>
<dbReference type="PANTHER" id="PTHR46825">
    <property type="entry name" value="D-ALANYL-D-ALANINE-CARBOXYPEPTIDASE/ENDOPEPTIDASE AMPH"/>
    <property type="match status" value="1"/>
</dbReference>
<evidence type="ECO:0000313" key="3">
    <source>
        <dbReference type="EMBL" id="KJL33510.1"/>
    </source>
</evidence>
<organism evidence="3 4">
    <name type="scientific">Microbacterium azadirachtae</name>
    <dbReference type="NCBI Taxonomy" id="582680"/>
    <lineage>
        <taxon>Bacteria</taxon>
        <taxon>Bacillati</taxon>
        <taxon>Actinomycetota</taxon>
        <taxon>Actinomycetes</taxon>
        <taxon>Micrococcales</taxon>
        <taxon>Microbacteriaceae</taxon>
        <taxon>Microbacterium</taxon>
    </lineage>
</organism>
<keyword evidence="3" id="KW-0121">Carboxypeptidase</keyword>
<evidence type="ECO:0000259" key="2">
    <source>
        <dbReference type="Pfam" id="PF00144"/>
    </source>
</evidence>
<dbReference type="Pfam" id="PF00144">
    <property type="entry name" value="Beta-lactamase"/>
    <property type="match status" value="1"/>
</dbReference>
<dbReference type="EC" id="3.4.16.4" evidence="3"/>
<gene>
    <name evidence="3" type="ORF">RS86_01731</name>
</gene>
<evidence type="ECO:0000313" key="4">
    <source>
        <dbReference type="Proteomes" id="UP000033740"/>
    </source>
</evidence>
<keyword evidence="3" id="KW-0378">Hydrolase</keyword>
<dbReference type="RefSeq" id="WP_235281715.1">
    <property type="nucleotide sequence ID" value="NZ_JYIX01000033.1"/>
</dbReference>
<accession>A0A0F0LML2</accession>
<comment type="caution">
    <text evidence="3">The sequence shown here is derived from an EMBL/GenBank/DDBJ whole genome shotgun (WGS) entry which is preliminary data.</text>
</comment>
<dbReference type="Gene3D" id="3.40.710.10">
    <property type="entry name" value="DD-peptidase/beta-lactamase superfamily"/>
    <property type="match status" value="1"/>
</dbReference>
<sequence>MPMVEPHRLRPRGQHPSRSLRSRSLRSRGAVALASAVLLVLTGCTATRTAPPSPRAPSSAAAIDPAACIPDPAAVVDRRPGAATKGNLSPALTESLDAAASAAFTATTAPGAVVAVRSPKGTWVDAYGVADLTTGAPLTTDVHHRIGSVTKTFTTTLIMQLVARKKLSLSDPISRYVPNVPNGSEITILQLANMTSGIANYTDDLEFMKLYLTDYSIIWTVDQRLATAFAMPPTSASGAEFHYSNTNTVLLGEVVEKITGHTLAEELQRQIFDPLRLTATSYPLASAVMPDPHAHGYTNLGIVSGAISADAPLRDSTAWNVSQAGASGEIISRVDDLLTYGRALGTGQGLLPRDAQIQRLSSIPVPSGYGIGMNCVQGWIGHNGQVPGFNTALYYDTRTDTTVVVEVNGDHPTGTTGTTPADAIFYAVAAALGRGLEGAAG</sequence>
<name>A0A0F0LML2_9MICO</name>
<proteinExistence type="predicted"/>
<protein>
    <submittedName>
        <fullName evidence="3">D-alanyl-D-alanine carboxypeptidase</fullName>
        <ecNumber evidence="3">3.4.16.4</ecNumber>
    </submittedName>
</protein>
<dbReference type="STRING" id="582680.RS86_01731"/>
<feature type="domain" description="Beta-lactamase-related" evidence="2">
    <location>
        <begin position="107"/>
        <end position="414"/>
    </location>
</feature>
<dbReference type="SUPFAM" id="SSF56601">
    <property type="entry name" value="beta-lactamase/transpeptidase-like"/>
    <property type="match status" value="1"/>
</dbReference>
<dbReference type="AlphaFoldDB" id="A0A0F0LML2"/>
<feature type="compositionally biased region" description="Basic residues" evidence="1">
    <location>
        <begin position="9"/>
        <end position="25"/>
    </location>
</feature>
<dbReference type="InterPro" id="IPR001466">
    <property type="entry name" value="Beta-lactam-related"/>
</dbReference>
<keyword evidence="3" id="KW-0645">Protease</keyword>
<dbReference type="PANTHER" id="PTHR46825:SF7">
    <property type="entry name" value="D-ALANYL-D-ALANINE CARBOXYPEPTIDASE"/>
    <property type="match status" value="1"/>
</dbReference>
<dbReference type="InterPro" id="IPR012338">
    <property type="entry name" value="Beta-lactam/transpept-like"/>
</dbReference>
<feature type="region of interest" description="Disordered" evidence="1">
    <location>
        <begin position="1"/>
        <end position="25"/>
    </location>
</feature>
<reference evidence="3 4" key="1">
    <citation type="submission" date="2015-02" db="EMBL/GenBank/DDBJ databases">
        <title>Draft genome sequences of ten Microbacterium spp. with emphasis on heavy metal contaminated environments.</title>
        <authorList>
            <person name="Corretto E."/>
        </authorList>
    </citation>
    <scope>NUCLEOTIDE SEQUENCE [LARGE SCALE GENOMIC DNA]</scope>
    <source>
        <strain evidence="3 4">ARN176</strain>
    </source>
</reference>
<dbReference type="EMBL" id="JYIX01000033">
    <property type="protein sequence ID" value="KJL33510.1"/>
    <property type="molecule type" value="Genomic_DNA"/>
</dbReference>